<evidence type="ECO:0000256" key="1">
    <source>
        <dbReference type="SAM" id="SignalP"/>
    </source>
</evidence>
<sequence>MFWLILFSSVFVFGLAILAKTFASKTAKLDGRHVVITGGSSGIGKSMAIQAAQMGASVTIMARNKEKLDEARTEIQGHLKANMKVETISVDLSTSYDAVKSAMQQAEGKCGPVFMLVNSAGSSVSEAFVDLKPADFPKMMEMNYYSAVYATKAVVDSMVGQQAGRIPKETVLISETAGLFKADEVARTILTDSLHGKFMSYVGLDGWMLASITAGMSQASSLVEVITQVLLMGILRLVGLFYLSSFDKIVLRCKQEKDAGKQKSS</sequence>
<dbReference type="SUPFAM" id="SSF51735">
    <property type="entry name" value="NAD(P)-binding Rossmann-fold domains"/>
    <property type="match status" value="1"/>
</dbReference>
<protein>
    <submittedName>
        <fullName evidence="2">KDSR-like protein</fullName>
    </submittedName>
</protein>
<gene>
    <name evidence="2" type="ORF">MAR_026357</name>
</gene>
<dbReference type="InterPro" id="IPR036291">
    <property type="entry name" value="NAD(P)-bd_dom_sf"/>
</dbReference>
<keyword evidence="3" id="KW-1185">Reference proteome</keyword>
<reference evidence="2" key="1">
    <citation type="submission" date="2022-11" db="EMBL/GenBank/DDBJ databases">
        <title>Centuries of genome instability and evolution in soft-shell clam transmissible cancer (bioRxiv).</title>
        <authorList>
            <person name="Hart S.F.M."/>
            <person name="Yonemitsu M.A."/>
            <person name="Giersch R.M."/>
            <person name="Beal B.F."/>
            <person name="Arriagada G."/>
            <person name="Davis B.W."/>
            <person name="Ostrander E.A."/>
            <person name="Goff S.P."/>
            <person name="Metzger M.J."/>
        </authorList>
    </citation>
    <scope>NUCLEOTIDE SEQUENCE</scope>
    <source>
        <strain evidence="2">MELC-2E11</strain>
        <tissue evidence="2">Siphon/mantle</tissue>
    </source>
</reference>
<evidence type="ECO:0000313" key="3">
    <source>
        <dbReference type="Proteomes" id="UP001164746"/>
    </source>
</evidence>
<dbReference type="InterPro" id="IPR002347">
    <property type="entry name" value="SDR_fam"/>
</dbReference>
<keyword evidence="1" id="KW-0732">Signal</keyword>
<dbReference type="PANTHER" id="PTHR43550:SF3">
    <property type="entry name" value="3-KETODIHYDROSPHINGOSINE REDUCTASE"/>
    <property type="match status" value="1"/>
</dbReference>
<feature type="chain" id="PRO_5045897608" evidence="1">
    <location>
        <begin position="24"/>
        <end position="265"/>
    </location>
</feature>
<feature type="signal peptide" evidence="1">
    <location>
        <begin position="1"/>
        <end position="23"/>
    </location>
</feature>
<dbReference type="Pfam" id="PF00106">
    <property type="entry name" value="adh_short"/>
    <property type="match status" value="1"/>
</dbReference>
<dbReference type="PANTHER" id="PTHR43550">
    <property type="entry name" value="3-KETODIHYDROSPHINGOSINE REDUCTASE"/>
    <property type="match status" value="1"/>
</dbReference>
<dbReference type="EMBL" id="CP111019">
    <property type="protein sequence ID" value="WAR12177.1"/>
    <property type="molecule type" value="Genomic_DNA"/>
</dbReference>
<organism evidence="2 3">
    <name type="scientific">Mya arenaria</name>
    <name type="common">Soft-shell clam</name>
    <dbReference type="NCBI Taxonomy" id="6604"/>
    <lineage>
        <taxon>Eukaryota</taxon>
        <taxon>Metazoa</taxon>
        <taxon>Spiralia</taxon>
        <taxon>Lophotrochozoa</taxon>
        <taxon>Mollusca</taxon>
        <taxon>Bivalvia</taxon>
        <taxon>Autobranchia</taxon>
        <taxon>Heteroconchia</taxon>
        <taxon>Euheterodonta</taxon>
        <taxon>Imparidentia</taxon>
        <taxon>Neoheterodontei</taxon>
        <taxon>Myida</taxon>
        <taxon>Myoidea</taxon>
        <taxon>Myidae</taxon>
        <taxon>Mya</taxon>
    </lineage>
</organism>
<dbReference type="Gene3D" id="3.40.50.720">
    <property type="entry name" value="NAD(P)-binding Rossmann-like Domain"/>
    <property type="match status" value="1"/>
</dbReference>
<dbReference type="PRINTS" id="PR00081">
    <property type="entry name" value="GDHRDH"/>
</dbReference>
<name>A0ABY7ETE5_MYAAR</name>
<dbReference type="Proteomes" id="UP001164746">
    <property type="component" value="Chromosome 8"/>
</dbReference>
<proteinExistence type="predicted"/>
<accession>A0ABY7ETE5</accession>
<evidence type="ECO:0000313" key="2">
    <source>
        <dbReference type="EMBL" id="WAR12177.1"/>
    </source>
</evidence>